<evidence type="ECO:0000313" key="2">
    <source>
        <dbReference type="EMBL" id="TQE94111.1"/>
    </source>
</evidence>
<dbReference type="AlphaFoldDB" id="A0A540VBH8"/>
<accession>A0A540VBH8</accession>
<dbReference type="Proteomes" id="UP000315400">
    <property type="component" value="Unassembled WGS sequence"/>
</dbReference>
<sequence>MGRLQSLGLAFIVILLLGSSAGFAQVCDEPFSRPPYPTRQAFCQLGDLLPDAYSNGKLILCEEMEVDHLISLRQAWASGVCGDDLRRLARDPRNLRLTYWRTNRQKGYLSPEDFALRLPNEVASRVMRDADAVMHDYGIKSREEAMLTRMLAVADRSTKHVRIPLAQISKRFAEKMTIRQIGGQAVVFIGRKAIGVAIGAGAVFEGVYAANWAVGWLITPEQTNRMAMRANVLREIFSEEE</sequence>
<feature type="signal peptide" evidence="1">
    <location>
        <begin position="1"/>
        <end position="24"/>
    </location>
</feature>
<proteinExistence type="predicted"/>
<evidence type="ECO:0000256" key="1">
    <source>
        <dbReference type="SAM" id="SignalP"/>
    </source>
</evidence>
<comment type="caution">
    <text evidence="2">The sequence shown here is derived from an EMBL/GenBank/DDBJ whole genome shotgun (WGS) entry which is preliminary data.</text>
</comment>
<reference evidence="2 3" key="1">
    <citation type="submission" date="2019-06" db="EMBL/GenBank/DDBJ databases">
        <title>Metagenome assembled Genome of Spiribacter salinus SL48-SHIP from the microbial mat of Salt Lake 48 (Novosibirsk region, Russia).</title>
        <authorList>
            <person name="Shipova A."/>
            <person name="Rozanov A.S."/>
            <person name="Bryanskaya A.V."/>
            <person name="Peltek S.E."/>
        </authorList>
    </citation>
    <scope>NUCLEOTIDE SEQUENCE [LARGE SCALE GENOMIC DNA]</scope>
    <source>
        <strain evidence="2">SL48-SHIP-2</strain>
    </source>
</reference>
<organism evidence="2 3">
    <name type="scientific">Spiribacter salinus</name>
    <dbReference type="NCBI Taxonomy" id="1335746"/>
    <lineage>
        <taxon>Bacteria</taxon>
        <taxon>Pseudomonadati</taxon>
        <taxon>Pseudomonadota</taxon>
        <taxon>Gammaproteobacteria</taxon>
        <taxon>Chromatiales</taxon>
        <taxon>Ectothiorhodospiraceae</taxon>
        <taxon>Spiribacter</taxon>
    </lineage>
</organism>
<name>A0A540VBH8_9GAMM</name>
<evidence type="ECO:0000313" key="3">
    <source>
        <dbReference type="Proteomes" id="UP000315400"/>
    </source>
</evidence>
<feature type="chain" id="PRO_5022088325" evidence="1">
    <location>
        <begin position="25"/>
        <end position="241"/>
    </location>
</feature>
<dbReference type="EMBL" id="VIFK01000435">
    <property type="protein sequence ID" value="TQE94111.1"/>
    <property type="molecule type" value="Genomic_DNA"/>
</dbReference>
<keyword evidence="1" id="KW-0732">Signal</keyword>
<protein>
    <submittedName>
        <fullName evidence="2">Uncharacterized protein</fullName>
    </submittedName>
</protein>
<gene>
    <name evidence="2" type="ORF">FKY71_17800</name>
</gene>